<proteinExistence type="predicted"/>
<evidence type="ECO:0000259" key="2">
    <source>
        <dbReference type="PROSITE" id="PS50181"/>
    </source>
</evidence>
<accession>A0AAW0RBA2</accession>
<gene>
    <name evidence="3" type="ORF">PG999_000227</name>
</gene>
<dbReference type="EMBL" id="JAQQWP010000001">
    <property type="protein sequence ID" value="KAK8132054.1"/>
    <property type="molecule type" value="Genomic_DNA"/>
</dbReference>
<keyword evidence="4" id="KW-1185">Reference proteome</keyword>
<dbReference type="AlphaFoldDB" id="A0AAW0RBA2"/>
<dbReference type="SUPFAM" id="SSF81383">
    <property type="entry name" value="F-box domain"/>
    <property type="match status" value="1"/>
</dbReference>
<evidence type="ECO:0000313" key="3">
    <source>
        <dbReference type="EMBL" id="KAK8132054.1"/>
    </source>
</evidence>
<comment type="caution">
    <text evidence="3">The sequence shown here is derived from an EMBL/GenBank/DDBJ whole genome shotgun (WGS) entry which is preliminary data.</text>
</comment>
<organism evidence="3 4">
    <name type="scientific">Apiospora kogelbergensis</name>
    <dbReference type="NCBI Taxonomy" id="1337665"/>
    <lineage>
        <taxon>Eukaryota</taxon>
        <taxon>Fungi</taxon>
        <taxon>Dikarya</taxon>
        <taxon>Ascomycota</taxon>
        <taxon>Pezizomycotina</taxon>
        <taxon>Sordariomycetes</taxon>
        <taxon>Xylariomycetidae</taxon>
        <taxon>Amphisphaeriales</taxon>
        <taxon>Apiosporaceae</taxon>
        <taxon>Apiospora</taxon>
    </lineage>
</organism>
<feature type="domain" description="F-box" evidence="2">
    <location>
        <begin position="332"/>
        <end position="381"/>
    </location>
</feature>
<sequence>MFSFNCDICGVDMATARIRTPNEPLSAAWNYEGVGYVGFSTNPWTNTIQEEECQHCTTVRRTTIDAQVSTPPPPSPCWPDCEDEDDNEWLPNEQSESDRNPLTDESGAGSDSSGCGSPPRRSYNASGCSDSDSDGNSEDSKYDGTPMQYPLSELFAPSSPERLPHGSWYNGALYYSGNRQYLQREYMPDVAQNMPLEHIASPSCQSSQGINGHVLSLAQMKNCRNVRFLVPKSAYWKTETIDQLLEEDSLVDLDGLWHWREIQSHPDSYGVGDRVPLRRPQVERARERWDSSWRHLAGDEWLAANPVEIPGMYGALKACMSRPNGNHTQQPAAGLLALPAEIIHCILSALDPIDVDTVAKTCGSLYEHAQPVFKGCMYRDMRWLWEVVEGSEYPASPDRPATWDPLCPSGQPLPTLPVGLESEEAEDAIWATIVAEDPEMEGAARAAKALNRPRREEIFGPYYARQESSLREWQSFRADVDAWVRSRRYGATLAKEKTNWRRLWWLCNSATTPLPGLRNRARIWDDCNQIMDVVSLARDSGEVDKRLGSLHSRLSDPSQPGWSTNPEVDGWF</sequence>
<dbReference type="PROSITE" id="PS50181">
    <property type="entry name" value="FBOX"/>
    <property type="match status" value="1"/>
</dbReference>
<feature type="compositionally biased region" description="Low complexity" evidence="1">
    <location>
        <begin position="106"/>
        <end position="117"/>
    </location>
</feature>
<feature type="compositionally biased region" description="Polar residues" evidence="1">
    <location>
        <begin position="555"/>
        <end position="566"/>
    </location>
</feature>
<evidence type="ECO:0000313" key="4">
    <source>
        <dbReference type="Proteomes" id="UP001392437"/>
    </source>
</evidence>
<protein>
    <recommendedName>
        <fullName evidence="2">F-box domain-containing protein</fullName>
    </recommendedName>
</protein>
<feature type="region of interest" description="Disordered" evidence="1">
    <location>
        <begin position="550"/>
        <end position="572"/>
    </location>
</feature>
<feature type="region of interest" description="Disordered" evidence="1">
    <location>
        <begin position="64"/>
        <end position="150"/>
    </location>
</feature>
<dbReference type="Proteomes" id="UP001392437">
    <property type="component" value="Unassembled WGS sequence"/>
</dbReference>
<name>A0AAW0RBA2_9PEZI</name>
<reference evidence="3 4" key="1">
    <citation type="submission" date="2023-01" db="EMBL/GenBank/DDBJ databases">
        <title>Analysis of 21 Apiospora genomes using comparative genomics revels a genus with tremendous synthesis potential of carbohydrate active enzymes and secondary metabolites.</title>
        <authorList>
            <person name="Sorensen T."/>
        </authorList>
    </citation>
    <scope>NUCLEOTIDE SEQUENCE [LARGE SCALE GENOMIC DNA]</scope>
    <source>
        <strain evidence="3 4">CBS 117206</strain>
    </source>
</reference>
<evidence type="ECO:0000256" key="1">
    <source>
        <dbReference type="SAM" id="MobiDB-lite"/>
    </source>
</evidence>
<dbReference type="InterPro" id="IPR036047">
    <property type="entry name" value="F-box-like_dom_sf"/>
</dbReference>
<dbReference type="InterPro" id="IPR001810">
    <property type="entry name" value="F-box_dom"/>
</dbReference>